<reference evidence="1" key="1">
    <citation type="journal article" date="2011" name="PLoS Biol.">
        <title>Gene gain and loss during evolution of obligate parasitism in the white rust pathogen of Arabidopsis thaliana.</title>
        <authorList>
            <person name="Kemen E."/>
            <person name="Gardiner A."/>
            <person name="Schultz-Larsen T."/>
            <person name="Kemen A.C."/>
            <person name="Balmuth A.L."/>
            <person name="Robert-Seilaniantz A."/>
            <person name="Bailey K."/>
            <person name="Holub E."/>
            <person name="Studholme D.J."/>
            <person name="Maclean D."/>
            <person name="Jones J.D."/>
        </authorList>
    </citation>
    <scope>NUCLEOTIDE SEQUENCE</scope>
</reference>
<dbReference type="AlphaFoldDB" id="F0WQ01"/>
<dbReference type="EMBL" id="FR824237">
    <property type="protein sequence ID" value="CCA23404.1"/>
    <property type="molecule type" value="Genomic_DNA"/>
</dbReference>
<protein>
    <submittedName>
        <fullName evidence="1">AlNc14C192G8481 protein</fullName>
    </submittedName>
</protein>
<organism evidence="1">
    <name type="scientific">Albugo laibachii Nc14</name>
    <dbReference type="NCBI Taxonomy" id="890382"/>
    <lineage>
        <taxon>Eukaryota</taxon>
        <taxon>Sar</taxon>
        <taxon>Stramenopiles</taxon>
        <taxon>Oomycota</taxon>
        <taxon>Peronosporomycetes</taxon>
        <taxon>Albuginales</taxon>
        <taxon>Albuginaceae</taxon>
        <taxon>Albugo</taxon>
    </lineage>
</organism>
<accession>F0WQ01</accession>
<gene>
    <name evidence="1" type="primary">AlNc14C192G8481</name>
    <name evidence="1" type="ORF">ALNC14_095480</name>
</gene>
<dbReference type="HOGENOM" id="CLU_1689942_0_0_1"/>
<reference evidence="1" key="2">
    <citation type="submission" date="2011-02" db="EMBL/GenBank/DDBJ databases">
        <authorList>
            <person name="MacLean D."/>
        </authorList>
    </citation>
    <scope>NUCLEOTIDE SEQUENCE</scope>
</reference>
<name>F0WQ01_9STRA</name>
<evidence type="ECO:0000313" key="1">
    <source>
        <dbReference type="EMBL" id="CCA23404.1"/>
    </source>
</evidence>
<sequence length="156" mass="16454">MEEEGSVVVFDAANVLLAGTKANVSVADPKEKVLVGTCCASSTEKMEEEGSVENVLVGACCASLTEKVEEKGSVVAFGKMRNGPVVALDDAASMNEENNVLAFAADALLNEYSLTPPPTMDPCGKFYNKFVDFGNTLACLFVIESDDLLVQTNSSN</sequence>
<proteinExistence type="predicted"/>